<evidence type="ECO:0008006" key="3">
    <source>
        <dbReference type="Google" id="ProtNLM"/>
    </source>
</evidence>
<proteinExistence type="predicted"/>
<dbReference type="STRING" id="1798652.A3A43_01955"/>
<accession>A0A1G2CJZ2</accession>
<protein>
    <recommendedName>
        <fullName evidence="3">Amidohydrolase 3 domain-containing protein</fullName>
    </recommendedName>
</protein>
<sequence>MTLLIKNVILVGAEHSHAGGVDVFVAGERVSAIGRFPHKGADEVVDGGGAYLSPGFIDAHTESDHSLGLLAHPSQEYFLRQGVTTIIGGHDGVSLAPLLYGGLEAFEEWAHVSRKSVDWHTTKEFFAHLAKRRLGVNFVGLVGHRSVRDAITGGESRNLTKRELPVLERVIRRAFLEGASGVSLDMGPRMRDAVAPLELKLVAQLAKQHNGVCAFSAAGGASLLSTSADAIRLAKETGVRALVSHFSPAHEEEKNFSGLLDAVSDPGAGVDFYFDVSPTGADPVPLSSFLPHWISRLTRKEILAHLHDEWMQKKIAHEFAAVSPEDFLVIEAPENAPLAGRTLAEVMQLYEIKNAKSALIKLMRMSGLRAFVSYPRIRGADLRKALAHPHSLVSSYGTATERGPFAHRAEHRALPAAFPGFLDRAAKEELLPRELAIEKITKRVARFFGLHGRGEIAEGSVADLTAWGERGIKFVVVNGRVAMLDGEFRGVFAGRPLAPVRRRA</sequence>
<dbReference type="Proteomes" id="UP000178495">
    <property type="component" value="Unassembled WGS sequence"/>
</dbReference>
<comment type="caution">
    <text evidence="1">The sequence shown here is derived from an EMBL/GenBank/DDBJ whole genome shotgun (WGS) entry which is preliminary data.</text>
</comment>
<dbReference type="PANTHER" id="PTHR11647">
    <property type="entry name" value="HYDRANTOINASE/DIHYDROPYRIMIDINASE FAMILY MEMBER"/>
    <property type="match status" value="1"/>
</dbReference>
<dbReference type="InterPro" id="IPR050378">
    <property type="entry name" value="Metallo-dep_Hydrolases_sf"/>
</dbReference>
<dbReference type="GO" id="GO:0016812">
    <property type="term" value="F:hydrolase activity, acting on carbon-nitrogen (but not peptide) bonds, in cyclic amides"/>
    <property type="evidence" value="ECO:0007669"/>
    <property type="project" value="TreeGrafter"/>
</dbReference>
<dbReference type="EMBL" id="MHLC01000008">
    <property type="protein sequence ID" value="OGZ01532.1"/>
    <property type="molecule type" value="Genomic_DNA"/>
</dbReference>
<gene>
    <name evidence="1" type="ORF">A3A43_01955</name>
</gene>
<dbReference type="PANTHER" id="PTHR11647:SF1">
    <property type="entry name" value="COLLAPSIN RESPONSE MEDIATOR PROTEIN"/>
    <property type="match status" value="1"/>
</dbReference>
<name>A0A1G2CJZ2_9BACT</name>
<evidence type="ECO:0000313" key="2">
    <source>
        <dbReference type="Proteomes" id="UP000178495"/>
    </source>
</evidence>
<dbReference type="InterPro" id="IPR011059">
    <property type="entry name" value="Metal-dep_hydrolase_composite"/>
</dbReference>
<organism evidence="1 2">
    <name type="scientific">Candidatus Liptonbacteria bacterium RIFCSPLOWO2_01_FULL_56_20</name>
    <dbReference type="NCBI Taxonomy" id="1798652"/>
    <lineage>
        <taxon>Bacteria</taxon>
        <taxon>Candidatus Liptoniibacteriota</taxon>
    </lineage>
</organism>
<dbReference type="AlphaFoldDB" id="A0A1G2CJZ2"/>
<dbReference type="SUPFAM" id="SSF51556">
    <property type="entry name" value="Metallo-dependent hydrolases"/>
    <property type="match status" value="1"/>
</dbReference>
<dbReference type="InterPro" id="IPR032466">
    <property type="entry name" value="Metal_Hydrolase"/>
</dbReference>
<reference evidence="1 2" key="1">
    <citation type="journal article" date="2016" name="Nat. Commun.">
        <title>Thousands of microbial genomes shed light on interconnected biogeochemical processes in an aquifer system.</title>
        <authorList>
            <person name="Anantharaman K."/>
            <person name="Brown C.T."/>
            <person name="Hug L.A."/>
            <person name="Sharon I."/>
            <person name="Castelle C.J."/>
            <person name="Probst A.J."/>
            <person name="Thomas B.C."/>
            <person name="Singh A."/>
            <person name="Wilkins M.J."/>
            <person name="Karaoz U."/>
            <person name="Brodie E.L."/>
            <person name="Williams K.H."/>
            <person name="Hubbard S.S."/>
            <person name="Banfield J.F."/>
        </authorList>
    </citation>
    <scope>NUCLEOTIDE SEQUENCE [LARGE SCALE GENOMIC DNA]</scope>
</reference>
<dbReference type="GO" id="GO:0005829">
    <property type="term" value="C:cytosol"/>
    <property type="evidence" value="ECO:0007669"/>
    <property type="project" value="TreeGrafter"/>
</dbReference>
<dbReference type="Gene3D" id="3.20.20.140">
    <property type="entry name" value="Metal-dependent hydrolases"/>
    <property type="match status" value="1"/>
</dbReference>
<dbReference type="SUPFAM" id="SSF51338">
    <property type="entry name" value="Composite domain of metallo-dependent hydrolases"/>
    <property type="match status" value="1"/>
</dbReference>
<evidence type="ECO:0000313" key="1">
    <source>
        <dbReference type="EMBL" id="OGZ01532.1"/>
    </source>
</evidence>